<dbReference type="GO" id="GO:0071203">
    <property type="term" value="C:WASH complex"/>
    <property type="evidence" value="ECO:0000318"/>
    <property type="project" value="GO_Central"/>
</dbReference>
<sequence>MAEPDLSFIRPDVSLEEMRALDRRRLMAIVNGMIMRMSEWLGEVAKKGEEGLMNAEKRLDKAEVKLRLIETKLQGISIDGEEEKKTVITVVEEKKNVVGEKIIEEENSEGKIKEKKEEENKVNVEEEEVKVDENRLLVKDDPRYSKYFKMVKMGIQEEAVQLKMKSEGVDPSILHNPNAPSDAPVERNEEDSSDESVGSFTDSE</sequence>
<comment type="similarity">
    <text evidence="1">Belongs to the CCDC53 family.</text>
</comment>
<keyword evidence="5" id="KW-1185">Reference proteome</keyword>
<accession>A0A8R1Z685</accession>
<dbReference type="GO" id="GO:0030041">
    <property type="term" value="P:actin filament polymerization"/>
    <property type="evidence" value="ECO:0000318"/>
    <property type="project" value="GO_Central"/>
</dbReference>
<dbReference type="GO" id="GO:0008340">
    <property type="term" value="P:determination of adult lifespan"/>
    <property type="evidence" value="ECO:0007669"/>
    <property type="project" value="EnsemblMetazoa"/>
</dbReference>
<dbReference type="Pfam" id="PF10152">
    <property type="entry name" value="CCDC53"/>
    <property type="match status" value="1"/>
</dbReference>
<gene>
    <name evidence="4" type="primary">WBGene00304497</name>
</gene>
<proteinExistence type="inferred from homology"/>
<dbReference type="PANTHER" id="PTHR13015">
    <property type="entry name" value="PROTEIN AD-016-RELATED"/>
    <property type="match status" value="1"/>
</dbReference>
<dbReference type="Proteomes" id="UP000005239">
    <property type="component" value="Unassembled WGS sequence"/>
</dbReference>
<dbReference type="PANTHER" id="PTHR13015:SF0">
    <property type="entry name" value="WASH COMPLEX SUBUNIT 3"/>
    <property type="match status" value="1"/>
</dbReference>
<dbReference type="AlphaFoldDB" id="A0A8R1Z685"/>
<protein>
    <submittedName>
        <fullName evidence="4">Uncharacterized protein</fullName>
    </submittedName>
</protein>
<dbReference type="GO" id="GO:0140311">
    <property type="term" value="F:protein sequestering activity"/>
    <property type="evidence" value="ECO:0007669"/>
    <property type="project" value="EnsemblMetazoa"/>
</dbReference>
<dbReference type="OrthoDB" id="268027at2759"/>
<feature type="compositionally biased region" description="Polar residues" evidence="3">
    <location>
        <begin position="195"/>
        <end position="204"/>
    </location>
</feature>
<name>A0A8R1Z685_PRIPA</name>
<evidence type="ECO:0000313" key="5">
    <source>
        <dbReference type="Proteomes" id="UP000005239"/>
    </source>
</evidence>
<reference evidence="4" key="2">
    <citation type="submission" date="2022-06" db="UniProtKB">
        <authorList>
            <consortium name="EnsemblMetazoa"/>
        </authorList>
    </citation>
    <scope>IDENTIFICATION</scope>
    <source>
        <strain evidence="4">PS312</strain>
    </source>
</reference>
<dbReference type="GO" id="GO:0006887">
    <property type="term" value="P:exocytosis"/>
    <property type="evidence" value="ECO:0000318"/>
    <property type="project" value="GO_Central"/>
</dbReference>
<evidence type="ECO:0000256" key="2">
    <source>
        <dbReference type="SAM" id="Coils"/>
    </source>
</evidence>
<feature type="coiled-coil region" evidence="2">
    <location>
        <begin position="45"/>
        <end position="72"/>
    </location>
</feature>
<reference evidence="5" key="1">
    <citation type="journal article" date="2008" name="Nat. Genet.">
        <title>The Pristionchus pacificus genome provides a unique perspective on nematode lifestyle and parasitism.</title>
        <authorList>
            <person name="Dieterich C."/>
            <person name="Clifton S.W."/>
            <person name="Schuster L.N."/>
            <person name="Chinwalla A."/>
            <person name="Delehaunty K."/>
            <person name="Dinkelacker I."/>
            <person name="Fulton L."/>
            <person name="Fulton R."/>
            <person name="Godfrey J."/>
            <person name="Minx P."/>
            <person name="Mitreva M."/>
            <person name="Roeseler W."/>
            <person name="Tian H."/>
            <person name="Witte H."/>
            <person name="Yang S.P."/>
            <person name="Wilson R.K."/>
            <person name="Sommer R.J."/>
        </authorList>
    </citation>
    <scope>NUCLEOTIDE SEQUENCE [LARGE SCALE GENOMIC DNA]</scope>
    <source>
        <strain evidence="5">PS312</strain>
    </source>
</reference>
<evidence type="ECO:0000256" key="1">
    <source>
        <dbReference type="ARBA" id="ARBA00006290"/>
    </source>
</evidence>
<feature type="coiled-coil region" evidence="2">
    <location>
        <begin position="108"/>
        <end position="135"/>
    </location>
</feature>
<keyword evidence="2" id="KW-0175">Coiled coil</keyword>
<evidence type="ECO:0000256" key="3">
    <source>
        <dbReference type="SAM" id="MobiDB-lite"/>
    </source>
</evidence>
<evidence type="ECO:0000313" key="4">
    <source>
        <dbReference type="EnsemblMetazoa" id="PPA46718.1"/>
    </source>
</evidence>
<organism evidence="4 5">
    <name type="scientific">Pristionchus pacificus</name>
    <name type="common">Parasitic nematode worm</name>
    <dbReference type="NCBI Taxonomy" id="54126"/>
    <lineage>
        <taxon>Eukaryota</taxon>
        <taxon>Metazoa</taxon>
        <taxon>Ecdysozoa</taxon>
        <taxon>Nematoda</taxon>
        <taxon>Chromadorea</taxon>
        <taxon>Rhabditida</taxon>
        <taxon>Rhabditina</taxon>
        <taxon>Diplogasteromorpha</taxon>
        <taxon>Diplogasteroidea</taxon>
        <taxon>Neodiplogasteridae</taxon>
        <taxon>Pristionchus</taxon>
    </lineage>
</organism>
<dbReference type="EnsemblMetazoa" id="PPA46718.1">
    <property type="protein sequence ID" value="PPA46718.1"/>
    <property type="gene ID" value="WBGene00304497"/>
</dbReference>
<feature type="region of interest" description="Disordered" evidence="3">
    <location>
        <begin position="166"/>
        <end position="204"/>
    </location>
</feature>
<dbReference type="InterPro" id="IPR019309">
    <property type="entry name" value="WASHC3"/>
</dbReference>